<dbReference type="Pfam" id="PF01522">
    <property type="entry name" value="Polysacc_deac_1"/>
    <property type="match status" value="1"/>
</dbReference>
<keyword evidence="4" id="KW-0325">Glycoprotein</keyword>
<evidence type="ECO:0000256" key="12">
    <source>
        <dbReference type="SAM" id="SignalP"/>
    </source>
</evidence>
<dbReference type="SUPFAM" id="SSF88713">
    <property type="entry name" value="Glycoside hydrolase/deacetylase"/>
    <property type="match status" value="1"/>
</dbReference>
<comment type="caution">
    <text evidence="14">The sequence shown here is derived from an EMBL/GenBank/DDBJ whole genome shotgun (WGS) entry which is preliminary data.</text>
</comment>
<dbReference type="PANTHER" id="PTHR46471:SF2">
    <property type="entry name" value="CHITIN DEACETYLASE-RELATED"/>
    <property type="match status" value="1"/>
</dbReference>
<dbReference type="Proteomes" id="UP001140091">
    <property type="component" value="Unassembled WGS sequence"/>
</dbReference>
<feature type="signal peptide" evidence="12">
    <location>
        <begin position="1"/>
        <end position="23"/>
    </location>
</feature>
<dbReference type="GO" id="GO:0071555">
    <property type="term" value="P:cell wall organization"/>
    <property type="evidence" value="ECO:0007669"/>
    <property type="project" value="UniProtKB-KW"/>
</dbReference>
<keyword evidence="11" id="KW-0961">Cell wall biogenesis/degradation</keyword>
<feature type="non-terminal residue" evidence="14">
    <location>
        <position position="296"/>
    </location>
</feature>
<evidence type="ECO:0000256" key="6">
    <source>
        <dbReference type="ARBA" id="ARBA00022729"/>
    </source>
</evidence>
<reference evidence="14" key="1">
    <citation type="submission" date="2022-06" db="EMBL/GenBank/DDBJ databases">
        <title>Genome Sequence of Candolleomyces eurysporus.</title>
        <authorList>
            <person name="Buettner E."/>
        </authorList>
    </citation>
    <scope>NUCLEOTIDE SEQUENCE</scope>
    <source>
        <strain evidence="14">VTCC 930004</strain>
    </source>
</reference>
<evidence type="ECO:0000256" key="5">
    <source>
        <dbReference type="ARBA" id="ARBA00022723"/>
    </source>
</evidence>
<sequence length="296" mass="32762">MLTLKSILSLLAPIVCLATVVSALPAHQLDKRAKAQVFRSCTVPNTVALTFDDGPYSFGNDLVNMLNAAGVKGTFFLSTFYHSLSASTTADTLVRSDWVDGNNWACIYNEDMSRNIKHAFDTGHQIASHTWSHKDLRTLSWDQLHDEMWRVEQAIQRITGAMPAFVRPPFGDYNDLVLEAAGARGQTIANWDFDSEDGKSATVARQKGLYDAVVAAHPSSILSLQHEVHQTSVYEVLPYAIEKLKGAGYRFVTVSECLNIRPYQTIGAPAPRDVSFLPSFLLYLPGVRCQVWGPKI</sequence>
<keyword evidence="8" id="KW-0472">Membrane</keyword>
<keyword evidence="4" id="KW-0336">GPI-anchor</keyword>
<evidence type="ECO:0000256" key="10">
    <source>
        <dbReference type="ARBA" id="ARBA00023288"/>
    </source>
</evidence>
<comment type="cofactor">
    <cofactor evidence="1">
        <name>Co(2+)</name>
        <dbReference type="ChEBI" id="CHEBI:48828"/>
    </cofactor>
</comment>
<proteinExistence type="predicted"/>
<dbReference type="Gene3D" id="3.20.20.370">
    <property type="entry name" value="Glycoside hydrolase/deacetylase"/>
    <property type="match status" value="1"/>
</dbReference>
<dbReference type="GO" id="GO:0005886">
    <property type="term" value="C:plasma membrane"/>
    <property type="evidence" value="ECO:0007669"/>
    <property type="project" value="UniProtKB-SubCell"/>
</dbReference>
<keyword evidence="10" id="KW-0449">Lipoprotein</keyword>
<accession>A0A9W8MH12</accession>
<keyword evidence="15" id="KW-1185">Reference proteome</keyword>
<evidence type="ECO:0000256" key="4">
    <source>
        <dbReference type="ARBA" id="ARBA00022622"/>
    </source>
</evidence>
<dbReference type="OrthoDB" id="2125469at2759"/>
<dbReference type="CDD" id="cd10951">
    <property type="entry name" value="CE4_ClCDA_like"/>
    <property type="match status" value="1"/>
</dbReference>
<organism evidence="14 15">
    <name type="scientific">Candolleomyces eurysporus</name>
    <dbReference type="NCBI Taxonomy" id="2828524"/>
    <lineage>
        <taxon>Eukaryota</taxon>
        <taxon>Fungi</taxon>
        <taxon>Dikarya</taxon>
        <taxon>Basidiomycota</taxon>
        <taxon>Agaricomycotina</taxon>
        <taxon>Agaricomycetes</taxon>
        <taxon>Agaricomycetidae</taxon>
        <taxon>Agaricales</taxon>
        <taxon>Agaricineae</taxon>
        <taxon>Psathyrellaceae</taxon>
        <taxon>Candolleomyces</taxon>
    </lineage>
</organism>
<name>A0A9W8MH12_9AGAR</name>
<keyword evidence="5" id="KW-0479">Metal-binding</keyword>
<evidence type="ECO:0000256" key="9">
    <source>
        <dbReference type="ARBA" id="ARBA00023277"/>
    </source>
</evidence>
<dbReference type="InterPro" id="IPR011330">
    <property type="entry name" value="Glyco_hydro/deAcase_b/a-brl"/>
</dbReference>
<evidence type="ECO:0000259" key="13">
    <source>
        <dbReference type="PROSITE" id="PS51677"/>
    </source>
</evidence>
<dbReference type="GO" id="GO:0016810">
    <property type="term" value="F:hydrolase activity, acting on carbon-nitrogen (but not peptide) bonds"/>
    <property type="evidence" value="ECO:0007669"/>
    <property type="project" value="InterPro"/>
</dbReference>
<dbReference type="EMBL" id="JANBPK010000920">
    <property type="protein sequence ID" value="KAJ2928718.1"/>
    <property type="molecule type" value="Genomic_DNA"/>
</dbReference>
<evidence type="ECO:0000256" key="3">
    <source>
        <dbReference type="ARBA" id="ARBA00022475"/>
    </source>
</evidence>
<evidence type="ECO:0000256" key="2">
    <source>
        <dbReference type="ARBA" id="ARBA00004609"/>
    </source>
</evidence>
<dbReference type="AlphaFoldDB" id="A0A9W8MH12"/>
<gene>
    <name evidence="14" type="ORF">H1R20_g8367</name>
</gene>
<protein>
    <recommendedName>
        <fullName evidence="13">NodB homology domain-containing protein</fullName>
    </recommendedName>
</protein>
<keyword evidence="3" id="KW-1003">Cell membrane</keyword>
<dbReference type="GO" id="GO:0005975">
    <property type="term" value="P:carbohydrate metabolic process"/>
    <property type="evidence" value="ECO:0007669"/>
    <property type="project" value="InterPro"/>
</dbReference>
<evidence type="ECO:0000256" key="7">
    <source>
        <dbReference type="ARBA" id="ARBA00022801"/>
    </source>
</evidence>
<evidence type="ECO:0000256" key="11">
    <source>
        <dbReference type="ARBA" id="ARBA00023316"/>
    </source>
</evidence>
<keyword evidence="7" id="KW-0378">Hydrolase</keyword>
<feature type="domain" description="NodB homology" evidence="13">
    <location>
        <begin position="45"/>
        <end position="252"/>
    </location>
</feature>
<evidence type="ECO:0000256" key="8">
    <source>
        <dbReference type="ARBA" id="ARBA00023136"/>
    </source>
</evidence>
<comment type="subcellular location">
    <subcellularLocation>
        <location evidence="2">Cell membrane</location>
        <topology evidence="2">Lipid-anchor</topology>
        <topology evidence="2">GPI-anchor</topology>
    </subcellularLocation>
</comment>
<dbReference type="GO" id="GO:0098552">
    <property type="term" value="C:side of membrane"/>
    <property type="evidence" value="ECO:0007669"/>
    <property type="project" value="UniProtKB-KW"/>
</dbReference>
<keyword evidence="6 12" id="KW-0732">Signal</keyword>
<keyword evidence="9" id="KW-0119">Carbohydrate metabolism</keyword>
<dbReference type="PANTHER" id="PTHR46471">
    <property type="entry name" value="CHITIN DEACETYLASE"/>
    <property type="match status" value="1"/>
</dbReference>
<evidence type="ECO:0000256" key="1">
    <source>
        <dbReference type="ARBA" id="ARBA00001941"/>
    </source>
</evidence>
<evidence type="ECO:0000313" key="14">
    <source>
        <dbReference type="EMBL" id="KAJ2928718.1"/>
    </source>
</evidence>
<feature type="chain" id="PRO_5040798099" description="NodB homology domain-containing protein" evidence="12">
    <location>
        <begin position="24"/>
        <end position="296"/>
    </location>
</feature>
<dbReference type="InterPro" id="IPR002509">
    <property type="entry name" value="NODB_dom"/>
</dbReference>
<evidence type="ECO:0000313" key="15">
    <source>
        <dbReference type="Proteomes" id="UP001140091"/>
    </source>
</evidence>
<dbReference type="PROSITE" id="PS51677">
    <property type="entry name" value="NODB"/>
    <property type="match status" value="1"/>
</dbReference>
<dbReference type="GO" id="GO:0046872">
    <property type="term" value="F:metal ion binding"/>
    <property type="evidence" value="ECO:0007669"/>
    <property type="project" value="UniProtKB-KW"/>
</dbReference>